<dbReference type="RefSeq" id="WP_089671546.1">
    <property type="nucleotide sequence ID" value="NZ_CP024845.1"/>
</dbReference>
<evidence type="ECO:0000313" key="2">
    <source>
        <dbReference type="EMBL" id="SEI71858.1"/>
    </source>
</evidence>
<dbReference type="EMBL" id="FNYR01000006">
    <property type="protein sequence ID" value="SEI71858.1"/>
    <property type="molecule type" value="Genomic_DNA"/>
</dbReference>
<dbReference type="InterPro" id="IPR052342">
    <property type="entry name" value="MCH/BMMD"/>
</dbReference>
<proteinExistence type="predicted"/>
<dbReference type="PANTHER" id="PTHR43664:SF1">
    <property type="entry name" value="BETA-METHYLMALYL-COA DEHYDRATASE"/>
    <property type="match status" value="1"/>
</dbReference>
<accession>A0A1H6SV78</accession>
<dbReference type="Proteomes" id="UP000198888">
    <property type="component" value="Unassembled WGS sequence"/>
</dbReference>
<dbReference type="KEGG" id="hae:halTADL_0165"/>
<dbReference type="GeneID" id="35000998"/>
<dbReference type="PANTHER" id="PTHR43664">
    <property type="entry name" value="MONOAMINE OXIDASE-RELATED"/>
    <property type="match status" value="1"/>
</dbReference>
<dbReference type="STRING" id="1073996.SAMN05444271_10695"/>
<dbReference type="SUPFAM" id="SSF54637">
    <property type="entry name" value="Thioesterase/thiol ester dehydrase-isomerase"/>
    <property type="match status" value="1"/>
</dbReference>
<feature type="domain" description="MaoC-like" evidence="1">
    <location>
        <begin position="18"/>
        <end position="121"/>
    </location>
</feature>
<dbReference type="OrthoDB" id="225748at2157"/>
<dbReference type="InterPro" id="IPR029069">
    <property type="entry name" value="HotDog_dom_sf"/>
</dbReference>
<name>A0A1H6SV78_9EURY</name>
<organism evidence="2 3">
    <name type="scientific">Halohasta litchfieldiae</name>
    <dbReference type="NCBI Taxonomy" id="1073996"/>
    <lineage>
        <taxon>Archaea</taxon>
        <taxon>Methanobacteriati</taxon>
        <taxon>Methanobacteriota</taxon>
        <taxon>Stenosarchaea group</taxon>
        <taxon>Halobacteria</taxon>
        <taxon>Halobacteriales</taxon>
        <taxon>Haloferacaceae</taxon>
        <taxon>Halohasta</taxon>
    </lineage>
</organism>
<gene>
    <name evidence="2" type="ORF">SAMN05444271_10695</name>
</gene>
<dbReference type="InterPro" id="IPR002539">
    <property type="entry name" value="MaoC-like_dom"/>
</dbReference>
<evidence type="ECO:0000313" key="3">
    <source>
        <dbReference type="Proteomes" id="UP000198888"/>
    </source>
</evidence>
<dbReference type="CDD" id="cd03454">
    <property type="entry name" value="YdeM"/>
    <property type="match status" value="1"/>
</dbReference>
<dbReference type="Gene3D" id="3.10.129.10">
    <property type="entry name" value="Hotdog Thioesterase"/>
    <property type="match status" value="1"/>
</dbReference>
<keyword evidence="3" id="KW-1185">Reference proteome</keyword>
<accession>A0A2H4PY15</accession>
<sequence>MTIFFDDLAVDDEWTSGEYAVTEAEIREFADQYDPQWFHTDPDRAAEESPYEGLIASGWHTTAMTMRLLVDNFLSDAATMGAKGVDELRWRRPVEPGDSLSIQATVEDKAVDSESRGTVRLRIETTNGDDEPVCTMVGIVMFARREE</sequence>
<dbReference type="AlphaFoldDB" id="A0A1H6SV78"/>
<protein>
    <submittedName>
        <fullName evidence="2">Acyl dehydratase</fullName>
    </submittedName>
</protein>
<evidence type="ECO:0000259" key="1">
    <source>
        <dbReference type="Pfam" id="PF01575"/>
    </source>
</evidence>
<dbReference type="Pfam" id="PF01575">
    <property type="entry name" value="MaoC_dehydratas"/>
    <property type="match status" value="1"/>
</dbReference>
<reference evidence="2 3" key="1">
    <citation type="submission" date="2016-10" db="EMBL/GenBank/DDBJ databases">
        <authorList>
            <person name="de Groot N.N."/>
        </authorList>
    </citation>
    <scope>NUCLEOTIDE SEQUENCE [LARGE SCALE GENOMIC DNA]</scope>
    <source>
        <strain evidence="2 3">DSM 22187</strain>
    </source>
</reference>